<gene>
    <name evidence="8" type="ORF">CPE01_03070</name>
</gene>
<dbReference type="InterPro" id="IPR036188">
    <property type="entry name" value="FAD/NAD-bd_sf"/>
</dbReference>
<evidence type="ECO:0000256" key="4">
    <source>
        <dbReference type="PIRSR" id="PIRSR000350-3"/>
    </source>
</evidence>
<dbReference type="InterPro" id="IPR001100">
    <property type="entry name" value="Pyr_nuc-diS_OxRdtase"/>
</dbReference>
<feature type="binding site" evidence="4">
    <location>
        <begin position="160"/>
        <end position="162"/>
    </location>
    <ligand>
        <name>FAD</name>
        <dbReference type="ChEBI" id="CHEBI:57692"/>
    </ligand>
</feature>
<dbReference type="Gene3D" id="3.50.50.60">
    <property type="entry name" value="FAD/NAD(P)-binding domain"/>
    <property type="match status" value="2"/>
</dbReference>
<evidence type="ECO:0000256" key="2">
    <source>
        <dbReference type="ARBA" id="ARBA00022630"/>
    </source>
</evidence>
<evidence type="ECO:0000256" key="5">
    <source>
        <dbReference type="PIRSR" id="PIRSR000350-4"/>
    </source>
</evidence>
<dbReference type="Pfam" id="PF07992">
    <property type="entry name" value="Pyr_redox_2"/>
    <property type="match status" value="1"/>
</dbReference>
<keyword evidence="3 4" id="KW-0274">FAD</keyword>
<name>A0A510UPI9_9CELL</name>
<keyword evidence="9" id="KW-1185">Reference proteome</keyword>
<dbReference type="Pfam" id="PF02852">
    <property type="entry name" value="Pyr_redox_dim"/>
    <property type="match status" value="1"/>
</dbReference>
<evidence type="ECO:0000313" key="9">
    <source>
        <dbReference type="Proteomes" id="UP000321386"/>
    </source>
</evidence>
<protein>
    <submittedName>
        <fullName evidence="8">Oxidoreductase</fullName>
    </submittedName>
</protein>
<feature type="domain" description="Pyridine nucleotide-disulphide oxidoreductase dimerisation" evidence="6">
    <location>
        <begin position="377"/>
        <end position="484"/>
    </location>
</feature>
<dbReference type="SUPFAM" id="SSF51905">
    <property type="entry name" value="FAD/NAD(P)-binding domain"/>
    <property type="match status" value="1"/>
</dbReference>
<evidence type="ECO:0000259" key="7">
    <source>
        <dbReference type="Pfam" id="PF07992"/>
    </source>
</evidence>
<dbReference type="PIRSF" id="PIRSF000350">
    <property type="entry name" value="Mercury_reductase_MerA"/>
    <property type="match status" value="1"/>
</dbReference>
<dbReference type="Proteomes" id="UP000321386">
    <property type="component" value="Unassembled WGS sequence"/>
</dbReference>
<dbReference type="RefSeq" id="WP_371861964.1">
    <property type="nucleotide sequence ID" value="NZ_BJUA01000001.1"/>
</dbReference>
<evidence type="ECO:0000259" key="6">
    <source>
        <dbReference type="Pfam" id="PF02852"/>
    </source>
</evidence>
<proteinExistence type="inferred from homology"/>
<dbReference type="EMBL" id="BJUA01000001">
    <property type="protein sequence ID" value="GEK16574.1"/>
    <property type="molecule type" value="Genomic_DNA"/>
</dbReference>
<dbReference type="AlphaFoldDB" id="A0A510UPI9"/>
<comment type="cofactor">
    <cofactor evidence="4">
        <name>FAD</name>
        <dbReference type="ChEBI" id="CHEBI:57692"/>
    </cofactor>
    <text evidence="4">Binds 1 FAD per subunit.</text>
</comment>
<feature type="domain" description="FAD/NAD(P)-binding" evidence="7">
    <location>
        <begin position="24"/>
        <end position="333"/>
    </location>
</feature>
<evidence type="ECO:0000256" key="3">
    <source>
        <dbReference type="ARBA" id="ARBA00022827"/>
    </source>
</evidence>
<dbReference type="InterPro" id="IPR023753">
    <property type="entry name" value="FAD/NAD-binding_dom"/>
</dbReference>
<comment type="similarity">
    <text evidence="1">Belongs to the class-I pyridine nucleotide-disulfide oxidoreductase family.</text>
</comment>
<evidence type="ECO:0000313" key="8">
    <source>
        <dbReference type="EMBL" id="GEK16574.1"/>
    </source>
</evidence>
<dbReference type="SUPFAM" id="SSF55424">
    <property type="entry name" value="FAD/NAD-linked reductases, dimerisation (C-terminal) domain"/>
    <property type="match status" value="1"/>
</dbReference>
<feature type="binding site" evidence="4">
    <location>
        <position position="70"/>
    </location>
    <ligand>
        <name>FAD</name>
        <dbReference type="ChEBI" id="CHEBI:57692"/>
    </ligand>
</feature>
<organism evidence="8 9">
    <name type="scientific">Cellulomonas persica</name>
    <dbReference type="NCBI Taxonomy" id="76861"/>
    <lineage>
        <taxon>Bacteria</taxon>
        <taxon>Bacillati</taxon>
        <taxon>Actinomycetota</taxon>
        <taxon>Actinomycetes</taxon>
        <taxon>Micrococcales</taxon>
        <taxon>Cellulomonadaceae</taxon>
        <taxon>Cellulomonas</taxon>
    </lineage>
</organism>
<keyword evidence="4" id="KW-0547">Nucleotide-binding</keyword>
<feature type="binding site" evidence="4">
    <location>
        <begin position="197"/>
        <end position="204"/>
    </location>
    <ligand>
        <name>NAD(+)</name>
        <dbReference type="ChEBI" id="CHEBI:57540"/>
    </ligand>
</feature>
<keyword evidence="2" id="KW-0285">Flavoprotein</keyword>
<sequence length="493" mass="51204">MATGPVDPAGTDTGEPMVQAQRTFDVVVLGGGAVGENAADRASRTGLQVALVEGALVGGECSYWACMPSKALLRPGAARDAARRTPGVADPGDLDVAAVLARRDEITNRWDDSSQADWVASAGLTLLRGHARFTGPRALVVESDEGSLPVEARRAVIVATGSQPTIPPVEGLADARPWTSRDATSARHVPARLVVLGGGVVACELATAFASLGSDVTVLVRGQRPLAGAEPFAGEAVLDSLRSRGVRVVLGAQTRSVRRDDDGVRVTLEDEVVTADELLVATGRHPRTGDLGLETIGLEPGRPIDVDDALAVPDVPWLFAVGDVTGRTGTTHQGKYDARVAGDVVAARFGSDDAARAAEAAAGPWSRYRASADHAAVPQVVFTDPEVAWVGLTERAARDAGLDVRVVSYDLANLAGASVISPDYAGQAQLVLDTARDDVVVGATFVGPDAAEMLHAATVAVVGELPLSRLWHAVPSYPTVSEVWLRFAETAGL</sequence>
<dbReference type="Gene3D" id="3.30.390.30">
    <property type="match status" value="1"/>
</dbReference>
<comment type="caution">
    <text evidence="8">The sequence shown here is derived from an EMBL/GenBank/DDBJ whole genome shotgun (WGS) entry which is preliminary data.</text>
</comment>
<reference evidence="8 9" key="1">
    <citation type="submission" date="2019-07" db="EMBL/GenBank/DDBJ databases">
        <title>Whole genome shotgun sequence of Cellulomonas persica NBRC 101101.</title>
        <authorList>
            <person name="Hosoyama A."/>
            <person name="Uohara A."/>
            <person name="Ohji S."/>
            <person name="Ichikawa N."/>
        </authorList>
    </citation>
    <scope>NUCLEOTIDE SEQUENCE [LARGE SCALE GENOMIC DNA]</scope>
    <source>
        <strain evidence="8 9">NBRC 101101</strain>
    </source>
</reference>
<dbReference type="PRINTS" id="PR00368">
    <property type="entry name" value="FADPNR"/>
</dbReference>
<dbReference type="GO" id="GO:0000166">
    <property type="term" value="F:nucleotide binding"/>
    <property type="evidence" value="ECO:0007669"/>
    <property type="project" value="UniProtKB-KW"/>
</dbReference>
<feature type="binding site" evidence="4">
    <location>
        <position position="283"/>
    </location>
    <ligand>
        <name>NAD(+)</name>
        <dbReference type="ChEBI" id="CHEBI:57540"/>
    </ligand>
</feature>
<feature type="binding site" evidence="4">
    <location>
        <position position="323"/>
    </location>
    <ligand>
        <name>FAD</name>
        <dbReference type="ChEBI" id="CHEBI:57692"/>
    </ligand>
</feature>
<dbReference type="PRINTS" id="PR00411">
    <property type="entry name" value="PNDRDTASEI"/>
</dbReference>
<dbReference type="GO" id="GO:0016491">
    <property type="term" value="F:oxidoreductase activity"/>
    <property type="evidence" value="ECO:0007669"/>
    <property type="project" value="InterPro"/>
</dbReference>
<feature type="disulfide bond" description="Redox-active" evidence="5">
    <location>
        <begin position="61"/>
        <end position="66"/>
    </location>
</feature>
<dbReference type="PANTHER" id="PTHR43014">
    <property type="entry name" value="MERCURIC REDUCTASE"/>
    <property type="match status" value="1"/>
</dbReference>
<accession>A0A510UPI9</accession>
<dbReference type="InterPro" id="IPR004099">
    <property type="entry name" value="Pyr_nucl-diS_OxRdtase_dimer"/>
</dbReference>
<dbReference type="InterPro" id="IPR016156">
    <property type="entry name" value="FAD/NAD-linked_Rdtase_dimer_sf"/>
</dbReference>
<evidence type="ECO:0000256" key="1">
    <source>
        <dbReference type="ARBA" id="ARBA00007532"/>
    </source>
</evidence>
<keyword evidence="4" id="KW-0520">NAD</keyword>